<evidence type="ECO:0000313" key="2">
    <source>
        <dbReference type="Proteomes" id="UP000659344"/>
    </source>
</evidence>
<keyword evidence="2" id="KW-1185">Reference proteome</keyword>
<evidence type="ECO:0008006" key="3">
    <source>
        <dbReference type="Google" id="ProtNLM"/>
    </source>
</evidence>
<name>A0ABQ1YCI6_9BACL</name>
<dbReference type="EMBL" id="BMFT01000001">
    <property type="protein sequence ID" value="GGH19515.1"/>
    <property type="molecule type" value="Genomic_DNA"/>
</dbReference>
<evidence type="ECO:0000313" key="1">
    <source>
        <dbReference type="EMBL" id="GGH19515.1"/>
    </source>
</evidence>
<accession>A0ABQ1YCI6</accession>
<proteinExistence type="predicted"/>
<organism evidence="1 2">
    <name type="scientific">Paenibacillus segetis</name>
    <dbReference type="NCBI Taxonomy" id="1325360"/>
    <lineage>
        <taxon>Bacteria</taxon>
        <taxon>Bacillati</taxon>
        <taxon>Bacillota</taxon>
        <taxon>Bacilli</taxon>
        <taxon>Bacillales</taxon>
        <taxon>Paenibacillaceae</taxon>
        <taxon>Paenibacillus</taxon>
    </lineage>
</organism>
<dbReference type="Proteomes" id="UP000659344">
    <property type="component" value="Unassembled WGS sequence"/>
</dbReference>
<sequence>MPKNPQVVPFGYEPPKQERRGTLIFYDDFEHTTNEELESALQYGENHFFTKFVLYPLHEETVKRLSKKTVSAFYKREDRLHEWKREQGLSMVVVEGWDGKRKKYTPIEAALRHIIEKYPAPHFLYLTPETANLFASFASFEEWIVKIRLILSAEPERLHPKLTKFQHRWGLDTK</sequence>
<dbReference type="RefSeq" id="WP_188537520.1">
    <property type="nucleotide sequence ID" value="NZ_BMFT01000001.1"/>
</dbReference>
<protein>
    <recommendedName>
        <fullName evidence="3">Nicotinic acid mononucleotide adenylyltransferase</fullName>
    </recommendedName>
</protein>
<gene>
    <name evidence="1" type="ORF">GCM10008013_16240</name>
</gene>
<reference evidence="2" key="1">
    <citation type="journal article" date="2019" name="Int. J. Syst. Evol. Microbiol.">
        <title>The Global Catalogue of Microorganisms (GCM) 10K type strain sequencing project: providing services to taxonomists for standard genome sequencing and annotation.</title>
        <authorList>
            <consortium name="The Broad Institute Genomics Platform"/>
            <consortium name="The Broad Institute Genome Sequencing Center for Infectious Disease"/>
            <person name="Wu L."/>
            <person name="Ma J."/>
        </authorList>
    </citation>
    <scope>NUCLEOTIDE SEQUENCE [LARGE SCALE GENOMIC DNA]</scope>
    <source>
        <strain evidence="2">CGMCC 1.12769</strain>
    </source>
</reference>
<comment type="caution">
    <text evidence="1">The sequence shown here is derived from an EMBL/GenBank/DDBJ whole genome shotgun (WGS) entry which is preliminary data.</text>
</comment>